<feature type="region of interest" description="Disordered" evidence="1">
    <location>
        <begin position="669"/>
        <end position="694"/>
    </location>
</feature>
<evidence type="ECO:0000313" key="2">
    <source>
        <dbReference type="EMBL" id="KAK7100612.1"/>
    </source>
</evidence>
<protein>
    <submittedName>
        <fullName evidence="2">Uncharacterized protein</fullName>
    </submittedName>
</protein>
<proteinExistence type="predicted"/>
<dbReference type="AlphaFoldDB" id="A0AAN9B824"/>
<feature type="region of interest" description="Disordered" evidence="1">
    <location>
        <begin position="793"/>
        <end position="841"/>
    </location>
</feature>
<evidence type="ECO:0000313" key="3">
    <source>
        <dbReference type="Proteomes" id="UP001374579"/>
    </source>
</evidence>
<dbReference type="EMBL" id="JBAMIC010000011">
    <property type="protein sequence ID" value="KAK7100612.1"/>
    <property type="molecule type" value="Genomic_DNA"/>
</dbReference>
<name>A0AAN9B824_9CAEN</name>
<feature type="compositionally biased region" description="Polar residues" evidence="1">
    <location>
        <begin position="63"/>
        <end position="79"/>
    </location>
</feature>
<comment type="caution">
    <text evidence="2">The sequence shown here is derived from an EMBL/GenBank/DDBJ whole genome shotgun (WGS) entry which is preliminary data.</text>
</comment>
<feature type="region of interest" description="Disordered" evidence="1">
    <location>
        <begin position="478"/>
        <end position="531"/>
    </location>
</feature>
<gene>
    <name evidence="2" type="ORF">V1264_023532</name>
</gene>
<organism evidence="2 3">
    <name type="scientific">Littorina saxatilis</name>
    <dbReference type="NCBI Taxonomy" id="31220"/>
    <lineage>
        <taxon>Eukaryota</taxon>
        <taxon>Metazoa</taxon>
        <taxon>Spiralia</taxon>
        <taxon>Lophotrochozoa</taxon>
        <taxon>Mollusca</taxon>
        <taxon>Gastropoda</taxon>
        <taxon>Caenogastropoda</taxon>
        <taxon>Littorinimorpha</taxon>
        <taxon>Littorinoidea</taxon>
        <taxon>Littorinidae</taxon>
        <taxon>Littorina</taxon>
    </lineage>
</organism>
<feature type="compositionally biased region" description="Low complexity" evidence="1">
    <location>
        <begin position="800"/>
        <end position="810"/>
    </location>
</feature>
<feature type="region of interest" description="Disordered" evidence="1">
    <location>
        <begin position="400"/>
        <end position="424"/>
    </location>
</feature>
<keyword evidence="3" id="KW-1185">Reference proteome</keyword>
<feature type="compositionally biased region" description="Low complexity" evidence="1">
    <location>
        <begin position="887"/>
        <end position="902"/>
    </location>
</feature>
<evidence type="ECO:0000256" key="1">
    <source>
        <dbReference type="SAM" id="MobiDB-lite"/>
    </source>
</evidence>
<feature type="region of interest" description="Disordered" evidence="1">
    <location>
        <begin position="25"/>
        <end position="102"/>
    </location>
</feature>
<feature type="compositionally biased region" description="Polar residues" evidence="1">
    <location>
        <begin position="209"/>
        <end position="223"/>
    </location>
</feature>
<accession>A0AAN9B824</accession>
<feature type="region of interest" description="Disordered" evidence="1">
    <location>
        <begin position="886"/>
        <end position="909"/>
    </location>
</feature>
<feature type="compositionally biased region" description="Polar residues" evidence="1">
    <location>
        <begin position="406"/>
        <end position="424"/>
    </location>
</feature>
<sequence length="925" mass="99305">MRELRESLRHAALLNIVAAANNDPAFRDLPPHDPRPQLQGVAPSHLAPPHHQRRRVTSPLALQVTSSRGSPIPQTTENGGRSAGSGTYHIPSPCPESGGSSPQTLVANLLSPRIRTISIPRPGARANDLPGPFIHRSATQAKECLSRVGELVRSRTEGVESATTHDVAALKMTVSGGGLQLVQGHALIDTARSHGNATQTFRNASAAKTFSAMSRDTTVSRNSGPPPSASHGSESSRTTTSDLRTRKGGAKSSNGEETRASSGQQMISVRRHLTAGKKLELVKRLTEMAKCEAVDMNDPLASEDEGVDGGVDDCVGGGGAPSTFMPPMIIMSQQRYDKSQQNFSSSSLAAESVGFSQNTMVDSELPGATRNSPTTTTTTTNLTMYRAKSLSSLMASNNYNYMSNSRNKASSHNPDTHPTAQNTLERTVSGSMPDLMEGLEASERKQHYTLERNDSGDRIGLDDSLFTDGIVGKTIRKKGEAEGEGGMGLVESRPLLPATPSIRSQRGTRPSGRRSSLGPLDPATPAGPKLTSTTTYVLNLAPSSNPATKGSKPASDIPTGTMPLDYISSYTPTLPTLTITGLQREKTVTGGEPASTSRAARELRPANKNSVSSSMELFQQLDDQCEKLQRQLNISVNVPTRRSHTWQHGTPPATPINRTDVSAHLQCVSLGDGGRETGNTTPSSPSSSSLLRRPQYLRNNTVATALSDVDEHSHVGTAGGGGFTDRTLLSDWRHHADHQVNGLERNYTHRTLESENTDNGFASYGLNVVPLPDTAEVEASRRMLMSSDNDVIGRPGVGAPPSFSDPSPDSTSGALADPVSKFKGVKEPRYQGSSSRVPEGEVRSQFHYVHPSHMAESEEAREMKYRVLKALDQDVYYDFQHRKYRNTPAAATAPAPAATSASRCSKEEDRPRVHFFKVKVEGSHE</sequence>
<feature type="compositionally biased region" description="Basic and acidic residues" evidence="1">
    <location>
        <begin position="25"/>
        <end position="35"/>
    </location>
</feature>
<feature type="compositionally biased region" description="Low complexity" evidence="1">
    <location>
        <begin position="682"/>
        <end position="694"/>
    </location>
</feature>
<feature type="region of interest" description="Disordered" evidence="1">
    <location>
        <begin position="585"/>
        <end position="609"/>
    </location>
</feature>
<reference evidence="2 3" key="1">
    <citation type="submission" date="2024-02" db="EMBL/GenBank/DDBJ databases">
        <title>Chromosome-scale genome assembly of the rough periwinkle Littorina saxatilis.</title>
        <authorList>
            <person name="De Jode A."/>
            <person name="Faria R."/>
            <person name="Formenti G."/>
            <person name="Sims Y."/>
            <person name="Smith T.P."/>
            <person name="Tracey A."/>
            <person name="Wood J.M.D."/>
            <person name="Zagrodzka Z.B."/>
            <person name="Johannesson K."/>
            <person name="Butlin R.K."/>
            <person name="Leder E.H."/>
        </authorList>
    </citation>
    <scope>NUCLEOTIDE SEQUENCE [LARGE SCALE GENOMIC DNA]</scope>
    <source>
        <strain evidence="2">Snail1</strain>
        <tissue evidence="2">Muscle</tissue>
    </source>
</reference>
<dbReference type="Proteomes" id="UP001374579">
    <property type="component" value="Unassembled WGS sequence"/>
</dbReference>
<feature type="compositionally biased region" description="Low complexity" evidence="1">
    <location>
        <begin position="233"/>
        <end position="242"/>
    </location>
</feature>
<feature type="region of interest" description="Disordered" evidence="1">
    <location>
        <begin position="209"/>
        <end position="271"/>
    </location>
</feature>